<evidence type="ECO:0000256" key="1">
    <source>
        <dbReference type="ARBA" id="ARBA00023295"/>
    </source>
</evidence>
<organism evidence="3 4">
    <name type="scientific">Alkalilimnicola ehrlichii</name>
    <dbReference type="NCBI Taxonomy" id="351052"/>
    <lineage>
        <taxon>Bacteria</taxon>
        <taxon>Pseudomonadati</taxon>
        <taxon>Pseudomonadota</taxon>
        <taxon>Gammaproteobacteria</taxon>
        <taxon>Chromatiales</taxon>
        <taxon>Ectothiorhodospiraceae</taxon>
        <taxon>Alkalilimnicola</taxon>
    </lineage>
</organism>
<dbReference type="NCBIfam" id="TIGR02103">
    <property type="entry name" value="pullul_strch"/>
    <property type="match status" value="1"/>
</dbReference>
<dbReference type="GO" id="GO:0051060">
    <property type="term" value="F:pullulanase activity"/>
    <property type="evidence" value="ECO:0007669"/>
    <property type="project" value="InterPro"/>
</dbReference>
<evidence type="ECO:0000313" key="3">
    <source>
        <dbReference type="EMBL" id="RFA32404.1"/>
    </source>
</evidence>
<dbReference type="GO" id="GO:0005975">
    <property type="term" value="P:carbohydrate metabolic process"/>
    <property type="evidence" value="ECO:0007669"/>
    <property type="project" value="InterPro"/>
</dbReference>
<dbReference type="SUPFAM" id="SSF51011">
    <property type="entry name" value="Glycosyl hydrolase domain"/>
    <property type="match status" value="1"/>
</dbReference>
<dbReference type="Gene3D" id="2.60.40.1180">
    <property type="entry name" value="Golgi alpha-mannosidase II"/>
    <property type="match status" value="1"/>
</dbReference>
<dbReference type="InterPro" id="IPR011839">
    <property type="entry name" value="Pullul_strch"/>
</dbReference>
<dbReference type="CDD" id="cd11341">
    <property type="entry name" value="AmyAc_Pullulanase_LD-like"/>
    <property type="match status" value="1"/>
</dbReference>
<protein>
    <recommendedName>
        <fullName evidence="2">Alpha-1,6-glucosidases pullulanase-type C-terminal domain-containing protein</fullName>
    </recommendedName>
</protein>
<dbReference type="InterPro" id="IPR024561">
    <property type="entry name" value="Pullul_strch_C"/>
</dbReference>
<dbReference type="AlphaFoldDB" id="A0A3E0WHM1"/>
<dbReference type="Gene3D" id="2.60.40.10">
    <property type="entry name" value="Immunoglobulins"/>
    <property type="match status" value="1"/>
</dbReference>
<dbReference type="Pfam" id="PF11852">
    <property type="entry name" value="Pullul_strch_C"/>
    <property type="match status" value="1"/>
</dbReference>
<dbReference type="Gene3D" id="3.20.20.80">
    <property type="entry name" value="Glycosidases"/>
    <property type="match status" value="1"/>
</dbReference>
<dbReference type="PANTHER" id="PTHR43002">
    <property type="entry name" value="GLYCOGEN DEBRANCHING ENZYME"/>
    <property type="match status" value="1"/>
</dbReference>
<feature type="domain" description="Alpha-1,6-glucosidases pullulanase-type C-terminal" evidence="2">
    <location>
        <begin position="539"/>
        <end position="704"/>
    </location>
</feature>
<dbReference type="Proteomes" id="UP000256763">
    <property type="component" value="Unassembled WGS sequence"/>
</dbReference>
<name>A0A3E0WHM1_9GAMM</name>
<dbReference type="InterPro" id="IPR017853">
    <property type="entry name" value="GH"/>
</dbReference>
<dbReference type="SUPFAM" id="SSF51445">
    <property type="entry name" value="(Trans)glycosidases"/>
    <property type="match status" value="1"/>
</dbReference>
<evidence type="ECO:0000313" key="4">
    <source>
        <dbReference type="Proteomes" id="UP000256763"/>
    </source>
</evidence>
<dbReference type="InterPro" id="IPR013783">
    <property type="entry name" value="Ig-like_fold"/>
</dbReference>
<dbReference type="InterPro" id="IPR013780">
    <property type="entry name" value="Glyco_hydro_b"/>
</dbReference>
<gene>
    <name evidence="3" type="ORF">CAL65_19630</name>
</gene>
<sequence>MTRDDTSGIWQVAGDPSWHDGNHYYLYEIELYVPAYIGGSSGGIKTTQVTDPYALGLSANSERSFIVDLNDPATKPDGWDSVSLPAIEHPVDIAIYELHVRDFSVFDASTPATHRGKYLAFTHTDTAPMQHLLRLRDAGLTHVHLLPTYDIGSIPDIDPAAPDYSELQAAVAEDPASLVPQDEISAIAHDDAYNWGYDPWHYTVPQGSYATDPNGVARIREYRQMVKALAEQGLRVTKDIVYNHTFASGWHEQSVLDRVVPGYYYRLTDDGAVHTSTCCPNTATEHRMMEKLMLDSMETWAEQYRIGAFRFDLMGHHMKSHVLAAQERVQAIDPDLYIYGEGWNFGEVENNARGINATQFNMAGTGIGTFNDRLRDAARGGTPFDEDEALIDNKGVINDLYHDNSLNGEVDRVRVGIAANLAAYSFLRYSGEVLPGSHDGVGYAARPDDVITYVSKHDNQTLFDNNVYKLPIDTPMEERVRVQNLGISVTALSQGIPFFHGGVDMLRSKSLDRDSYNSGDWFNRLDFTYGQSGSEAFTNANNWAVGLPPAEKNAENWEVMEPLLRAVTAPETRHIERSHAHLQEMLQVRQSSELFRLRTAEDVKSRLSFHNTGPEQQPGLIAFTLSDNVPGLPQVDANWGSAIVLFNFSPEHREITLAAYEGDETVALHPVQVASDDPELGNAQFNAANATFAVPPRTTAVFVSHSEVNPAN</sequence>
<dbReference type="EMBL" id="NFZW01000029">
    <property type="protein sequence ID" value="RFA32404.1"/>
    <property type="molecule type" value="Genomic_DNA"/>
</dbReference>
<keyword evidence="1" id="KW-0378">Hydrolase</keyword>
<keyword evidence="4" id="KW-1185">Reference proteome</keyword>
<reference evidence="4" key="1">
    <citation type="submission" date="2017-05" db="EMBL/GenBank/DDBJ databases">
        <authorList>
            <person name="Sharma S."/>
            <person name="Sidhu C."/>
            <person name="Pinnaka A.K."/>
        </authorList>
    </citation>
    <scope>NUCLEOTIDE SEQUENCE [LARGE SCALE GENOMIC DNA]</scope>
    <source>
        <strain evidence="4">AK93</strain>
    </source>
</reference>
<evidence type="ECO:0000259" key="2">
    <source>
        <dbReference type="Pfam" id="PF11852"/>
    </source>
</evidence>
<comment type="caution">
    <text evidence="3">The sequence shown here is derived from an EMBL/GenBank/DDBJ whole genome shotgun (WGS) entry which is preliminary data.</text>
</comment>
<dbReference type="OrthoDB" id="3236218at2"/>
<accession>A0A3E0WHM1</accession>
<proteinExistence type="predicted"/>
<keyword evidence="1" id="KW-0326">Glycosidase</keyword>